<dbReference type="SUPFAM" id="SSF52540">
    <property type="entry name" value="P-loop containing nucleoside triphosphate hydrolases"/>
    <property type="match status" value="1"/>
</dbReference>
<dbReference type="PANTHER" id="PTHR37739">
    <property type="entry name" value="KINESIN-LIKE PROTEIN KIN-12D"/>
    <property type="match status" value="1"/>
</dbReference>
<dbReference type="GO" id="GO:0007018">
    <property type="term" value="P:microtubule-based movement"/>
    <property type="evidence" value="ECO:0007669"/>
    <property type="project" value="InterPro"/>
</dbReference>
<dbReference type="GO" id="GO:0003777">
    <property type="term" value="F:microtubule motor activity"/>
    <property type="evidence" value="ECO:0007669"/>
    <property type="project" value="InterPro"/>
</dbReference>
<keyword evidence="3 7" id="KW-0067">ATP-binding</keyword>
<dbReference type="FunFam" id="3.40.850.10:FF:000257">
    <property type="entry name" value="Kinesin-like protein"/>
    <property type="match status" value="1"/>
</dbReference>
<feature type="compositionally biased region" description="Basic and acidic residues" evidence="9">
    <location>
        <begin position="1058"/>
        <end position="1083"/>
    </location>
</feature>
<keyword evidence="5 7" id="KW-0505">Motor protein</keyword>
<dbReference type="InterPro" id="IPR001752">
    <property type="entry name" value="Kinesin_motor_dom"/>
</dbReference>
<dbReference type="EMBL" id="JASMQC010000026">
    <property type="protein sequence ID" value="KAK1934275.1"/>
    <property type="molecule type" value="Genomic_DNA"/>
</dbReference>
<evidence type="ECO:0000256" key="4">
    <source>
        <dbReference type="ARBA" id="ARBA00023054"/>
    </source>
</evidence>
<feature type="coiled-coil region" evidence="8">
    <location>
        <begin position="1247"/>
        <end position="1281"/>
    </location>
</feature>
<organism evidence="11 12">
    <name type="scientific">Phytophthora citrophthora</name>
    <dbReference type="NCBI Taxonomy" id="4793"/>
    <lineage>
        <taxon>Eukaryota</taxon>
        <taxon>Sar</taxon>
        <taxon>Stramenopiles</taxon>
        <taxon>Oomycota</taxon>
        <taxon>Peronosporomycetes</taxon>
        <taxon>Peronosporales</taxon>
        <taxon>Peronosporaceae</taxon>
        <taxon>Phytophthora</taxon>
    </lineage>
</organism>
<dbReference type="CDD" id="cd00106">
    <property type="entry name" value="KISc"/>
    <property type="match status" value="1"/>
</dbReference>
<evidence type="ECO:0000256" key="9">
    <source>
        <dbReference type="SAM" id="MobiDB-lite"/>
    </source>
</evidence>
<dbReference type="GO" id="GO:0008017">
    <property type="term" value="F:microtubule binding"/>
    <property type="evidence" value="ECO:0007669"/>
    <property type="project" value="InterPro"/>
</dbReference>
<comment type="caution">
    <text evidence="11">The sequence shown here is derived from an EMBL/GenBank/DDBJ whole genome shotgun (WGS) entry which is preliminary data.</text>
</comment>
<evidence type="ECO:0000256" key="6">
    <source>
        <dbReference type="ARBA" id="ARBA00034488"/>
    </source>
</evidence>
<evidence type="ECO:0000256" key="7">
    <source>
        <dbReference type="PROSITE-ProRule" id="PRU00283"/>
    </source>
</evidence>
<evidence type="ECO:0000256" key="1">
    <source>
        <dbReference type="ARBA" id="ARBA00022701"/>
    </source>
</evidence>
<protein>
    <submittedName>
        <fullName evidence="11">Kinesin-like protein KIF15</fullName>
    </submittedName>
</protein>
<feature type="compositionally biased region" description="Low complexity" evidence="9">
    <location>
        <begin position="184"/>
        <end position="196"/>
    </location>
</feature>
<keyword evidence="2 7" id="KW-0547">Nucleotide-binding</keyword>
<feature type="binding site" evidence="7">
    <location>
        <begin position="313"/>
        <end position="320"/>
    </location>
    <ligand>
        <name>ATP</name>
        <dbReference type="ChEBI" id="CHEBI:30616"/>
    </ligand>
</feature>
<reference evidence="11" key="1">
    <citation type="submission" date="2023-08" db="EMBL/GenBank/DDBJ databases">
        <title>Reference Genome Resource for the Citrus Pathogen Phytophthora citrophthora.</title>
        <authorList>
            <person name="Moller H."/>
            <person name="Coetzee B."/>
            <person name="Rose L.J."/>
            <person name="Van Niekerk J.M."/>
        </authorList>
    </citation>
    <scope>NUCLEOTIDE SEQUENCE</scope>
    <source>
        <strain evidence="11">STE-U-9442</strain>
    </source>
</reference>
<evidence type="ECO:0000256" key="8">
    <source>
        <dbReference type="SAM" id="Coils"/>
    </source>
</evidence>
<dbReference type="Pfam" id="PF00225">
    <property type="entry name" value="Kinesin"/>
    <property type="match status" value="1"/>
</dbReference>
<dbReference type="InterPro" id="IPR044986">
    <property type="entry name" value="KIF15/KIN-12"/>
</dbReference>
<evidence type="ECO:0000256" key="2">
    <source>
        <dbReference type="ARBA" id="ARBA00022741"/>
    </source>
</evidence>
<evidence type="ECO:0000259" key="10">
    <source>
        <dbReference type="PROSITE" id="PS50067"/>
    </source>
</evidence>
<keyword evidence="1" id="KW-0493">Microtubule</keyword>
<feature type="region of interest" description="Disordered" evidence="9">
    <location>
        <begin position="1058"/>
        <end position="1094"/>
    </location>
</feature>
<feature type="region of interest" description="Disordered" evidence="9">
    <location>
        <begin position="116"/>
        <end position="196"/>
    </location>
</feature>
<dbReference type="PROSITE" id="PS50067">
    <property type="entry name" value="KINESIN_MOTOR_2"/>
    <property type="match status" value="1"/>
</dbReference>
<name>A0AAD9G9K4_9STRA</name>
<feature type="domain" description="Kinesin motor" evidence="10">
    <location>
        <begin position="233"/>
        <end position="586"/>
    </location>
</feature>
<feature type="region of interest" description="Disordered" evidence="9">
    <location>
        <begin position="1184"/>
        <end position="1207"/>
    </location>
</feature>
<dbReference type="GO" id="GO:0005874">
    <property type="term" value="C:microtubule"/>
    <property type="evidence" value="ECO:0007669"/>
    <property type="project" value="UniProtKB-KW"/>
</dbReference>
<evidence type="ECO:0000313" key="11">
    <source>
        <dbReference type="EMBL" id="KAK1934275.1"/>
    </source>
</evidence>
<keyword evidence="4 8" id="KW-0175">Coiled coil</keyword>
<comment type="similarity">
    <text evidence="6">Belongs to the TRAFAC class myosin-kinesin ATPase superfamily. Kinesin family. KIN-12 subfamily.</text>
</comment>
<dbReference type="Gene3D" id="3.40.850.10">
    <property type="entry name" value="Kinesin motor domain"/>
    <property type="match status" value="1"/>
</dbReference>
<feature type="coiled-coil region" evidence="8">
    <location>
        <begin position="593"/>
        <end position="620"/>
    </location>
</feature>
<evidence type="ECO:0000256" key="5">
    <source>
        <dbReference type="ARBA" id="ARBA00023175"/>
    </source>
</evidence>
<feature type="region of interest" description="Disordered" evidence="9">
    <location>
        <begin position="906"/>
        <end position="931"/>
    </location>
</feature>
<evidence type="ECO:0000256" key="3">
    <source>
        <dbReference type="ARBA" id="ARBA00022840"/>
    </source>
</evidence>
<evidence type="ECO:0000313" key="12">
    <source>
        <dbReference type="Proteomes" id="UP001259832"/>
    </source>
</evidence>
<dbReference type="InterPro" id="IPR036961">
    <property type="entry name" value="Kinesin_motor_dom_sf"/>
</dbReference>
<proteinExistence type="inferred from homology"/>
<accession>A0AAD9G9K4</accession>
<keyword evidence="12" id="KW-1185">Reference proteome</keyword>
<dbReference type="SMART" id="SM00129">
    <property type="entry name" value="KISc"/>
    <property type="match status" value="1"/>
</dbReference>
<dbReference type="PANTHER" id="PTHR37739:SF8">
    <property type="entry name" value="KINESIN-LIKE PROTEIN KIN-12D"/>
    <property type="match status" value="1"/>
</dbReference>
<dbReference type="PRINTS" id="PR00380">
    <property type="entry name" value="KINESINHEAVY"/>
</dbReference>
<feature type="compositionally biased region" description="Polar residues" evidence="9">
    <location>
        <begin position="918"/>
        <end position="928"/>
    </location>
</feature>
<gene>
    <name evidence="11" type="ORF">P3T76_011478</name>
</gene>
<feature type="coiled-coil region" evidence="8">
    <location>
        <begin position="787"/>
        <end position="828"/>
    </location>
</feature>
<dbReference type="InterPro" id="IPR027417">
    <property type="entry name" value="P-loop_NTPase"/>
</dbReference>
<sequence length="1299" mass="145482">MLLAIPRSKRTCTRRKPPCVAISYSDSILNSLLIHLDGNDSLSFVEKPVICSSAAECALRKPLRLHQETQKFRAVTRLQGYTKNIITDSRQRRVTFSLQLRLSSDWLQTFGPIIPEEKESKIPGPGGRKTAKPSFLAPPSAGFGALRAQDSGIAAPSPARTSKVPSPVFHRSPKKLQLPTSQPNNQVQENQAHAQAQVQNQLPPMVPRPQSSSLPTAAVSNLLLSDEDTQSDNIRVLLRIRPSSSKKDNKKCLDVAPDQRGVTLAPASQQEKRFGFDRVFMESCQQDDIFQDAGRTAVENTIQGYNGSIFAYGQTGSGKTFTMLGGAAADAHELRLSPLRGLTPRILDYLFQRLADLSRERNTAFYAGEEQERALQYTLACSYLEIYNEKIFDLLEPSGSVASQQPKSLREDRNKEVYVDQLREIHVGSEEEALTLLQLGSQNRHISSTDMNRESSRSHAVFSVKLVLEERTSAGTKRTRRSCLHLVDLAGSEKQRQTRVHGKRLKEAAQINKSLSALGNVIMALVDVSNGQKRHVHYRDSKLTFLLRDALGGNAITSIVATIAPEEKYFAETLSTLKFAQRAKFIKNNAVQNEDADSLVPVLKEQIEKLMQEIATLRSSVGTVSSIPNGDSLDADNEHIIRLKAIAEAEAEARAQEKQKQNRWEPALDMMQKLLRASGALAPADIAEESGEDPQQQERDVVEVRCDRLEMLLYRMICRFEEYKEVTFDPDRYKISRRPHQLKPSKLQAPRMSMLPTPKRYSGAAARYHHVDNQEHSADDDESAAALAAAEKRERELHKKVQEQQNRIEELLRRSQEAEAENDLIRHELCELLEWKAFVEEERRRVSDAVPMDPEQFSEEDEQETPILEASTVPSEEMQEMQELLNVYRSHFDDVTELMYSKRPMLCSPPSPKSGSSVVTDSNSTSYASGDEDEIVDDCISMDGFDASEDGDGGVSDTYREIRRVGALSSRLGRKLDLYQDAIQRLEKGLQTTQDELETSSAATKFAEFQLQQLRTLAADEEAKQNEAENELRKKLTDLELTVRSQRDEMAQVLNEKAAEDARALGHEQEAARREVERLEHSLRNSNDADDNEKDREQLANALLAAQNRIDELEREIEASQSSSTRLEVPKSRHAEEPIQLQTLLDHALEDNAKLLDTVRDLQGKRQRNGANLQLLSSLLAAAAGEEKDSENTSGNSKDEDSKADELTRLRREIATLRLQRTGAGDIVNLSAHGVDNEALAKPTETIQRLALERATLRARLHRAQQTTARLEKELGRVRQNSAVDSSNSALSTEFLCGI</sequence>
<dbReference type="GO" id="GO:0005524">
    <property type="term" value="F:ATP binding"/>
    <property type="evidence" value="ECO:0007669"/>
    <property type="project" value="UniProtKB-UniRule"/>
</dbReference>
<feature type="compositionally biased region" description="Basic and acidic residues" evidence="9">
    <location>
        <begin position="1185"/>
        <end position="1207"/>
    </location>
</feature>
<dbReference type="Proteomes" id="UP001259832">
    <property type="component" value="Unassembled WGS sequence"/>
</dbReference>